<evidence type="ECO:0000313" key="3">
    <source>
        <dbReference type="Proteomes" id="UP000190797"/>
    </source>
</evidence>
<dbReference type="KEGG" id="noa:BKM31_44880"/>
<protein>
    <submittedName>
        <fullName evidence="2">Uncharacterized protein</fullName>
    </submittedName>
</protein>
<dbReference type="EMBL" id="CP017717">
    <property type="protein sequence ID" value="AQZ67658.1"/>
    <property type="molecule type" value="Genomic_DNA"/>
</dbReference>
<evidence type="ECO:0000256" key="1">
    <source>
        <dbReference type="SAM" id="MobiDB-lite"/>
    </source>
</evidence>
<evidence type="ECO:0000313" key="2">
    <source>
        <dbReference type="EMBL" id="AQZ67658.1"/>
    </source>
</evidence>
<gene>
    <name evidence="2" type="ORF">BKM31_44880</name>
</gene>
<dbReference type="STRING" id="1909395.BKM31_44880"/>
<sequence length="81" mass="8957">MAQQDPLGKLDESTRRYRETESEHEKARKAVTEDVLAALRAGERPTDVVAHSPFTAAHVRKLARDNGIEPAPRGGGPKKRQ</sequence>
<dbReference type="AlphaFoldDB" id="A0A1V0ABR5"/>
<feature type="region of interest" description="Disordered" evidence="1">
    <location>
        <begin position="1"/>
        <end position="29"/>
    </location>
</feature>
<organism evidence="2 3">
    <name type="scientific">[Actinomadura] parvosata subsp. kistnae</name>
    <dbReference type="NCBI Taxonomy" id="1909395"/>
    <lineage>
        <taxon>Bacteria</taxon>
        <taxon>Bacillati</taxon>
        <taxon>Actinomycetota</taxon>
        <taxon>Actinomycetes</taxon>
        <taxon>Streptosporangiales</taxon>
        <taxon>Streptosporangiaceae</taxon>
        <taxon>Nonomuraea</taxon>
    </lineage>
</organism>
<keyword evidence="3" id="KW-1185">Reference proteome</keyword>
<reference evidence="3" key="1">
    <citation type="journal article" date="2017" name="Med. Chem. Commun.">
        <title>Nonomuraea sp. ATCC 55076 harbours the largest actinomycete chromosome to date and the kistamicin biosynthetic gene cluster.</title>
        <authorList>
            <person name="Nazari B."/>
            <person name="Forneris C.C."/>
            <person name="Gibson M.I."/>
            <person name="Moon K."/>
            <person name="Schramma K.R."/>
            <person name="Seyedsayamdost M.R."/>
        </authorList>
    </citation>
    <scope>NUCLEOTIDE SEQUENCE [LARGE SCALE GENOMIC DNA]</scope>
    <source>
        <strain evidence="3">ATCC 55076</strain>
    </source>
</reference>
<accession>A0A1V0ABR5</accession>
<dbReference type="Proteomes" id="UP000190797">
    <property type="component" value="Chromosome"/>
</dbReference>
<name>A0A1V0ABR5_9ACTN</name>
<feature type="compositionally biased region" description="Basic and acidic residues" evidence="1">
    <location>
        <begin position="8"/>
        <end position="29"/>
    </location>
</feature>
<proteinExistence type="predicted"/>